<keyword evidence="5" id="KW-1185">Reference proteome</keyword>
<protein>
    <submittedName>
        <fullName evidence="4">6-phosphogluconolactonase</fullName>
    </submittedName>
</protein>
<proteinExistence type="inferred from homology"/>
<dbReference type="PANTHER" id="PTHR30344:SF1">
    <property type="entry name" value="6-PHOSPHOGLUCONOLACTONASE"/>
    <property type="match status" value="1"/>
</dbReference>
<dbReference type="OrthoDB" id="9790815at2"/>
<feature type="chain" id="PRO_5014962817" evidence="3">
    <location>
        <begin position="20"/>
        <end position="353"/>
    </location>
</feature>
<sequence length="353" mass="39359">MNIKLLTLGLAMSFLNSQAQNIPLYIGTYTEGTSEGIYKLEFNPSTGELSNLQLAEAIQNPSFITYSPNKRYLYAVSESLGGSVSSFKIQENGQLQFLNKVDSNGKGPCHISLNRQGNKAVVSNYGGGSASIYSIARDGKLNEASQIFDYNTMDRKSHAHSAQFFRDELFVADLGMNALYQYKLKNDNYELALPEIVKMEGNPGPRHFAMTKTGQFIYIINEYGSSVTSVKKTDTGFEQIDYDSTLDESYEGKNSCADIHLSKNELYLYGSNRGENSIVVYKRNKLDGTIEKIQTMSVHGDWPRNFTLDPTGKFLLVANQRSHNITVFRIDAPTGKLTFLTEVKVPSPVCLLF</sequence>
<dbReference type="PANTHER" id="PTHR30344">
    <property type="entry name" value="6-PHOSPHOGLUCONOLACTONASE-RELATED"/>
    <property type="match status" value="1"/>
</dbReference>
<dbReference type="GO" id="GO:0006006">
    <property type="term" value="P:glucose metabolic process"/>
    <property type="evidence" value="ECO:0007669"/>
    <property type="project" value="UniProtKB-KW"/>
</dbReference>
<dbReference type="GO" id="GO:0017057">
    <property type="term" value="F:6-phosphogluconolactonase activity"/>
    <property type="evidence" value="ECO:0007669"/>
    <property type="project" value="TreeGrafter"/>
</dbReference>
<keyword evidence="2" id="KW-0119">Carbohydrate metabolism</keyword>
<evidence type="ECO:0000256" key="3">
    <source>
        <dbReference type="SAM" id="SignalP"/>
    </source>
</evidence>
<dbReference type="InterPro" id="IPR015943">
    <property type="entry name" value="WD40/YVTN_repeat-like_dom_sf"/>
</dbReference>
<dbReference type="AlphaFoldDB" id="A0A2N3HPM7"/>
<comment type="caution">
    <text evidence="4">The sequence shown here is derived from an EMBL/GenBank/DDBJ whole genome shotgun (WGS) entry which is preliminary data.</text>
</comment>
<accession>A0A2N3HPM7</accession>
<dbReference type="GO" id="GO:0005829">
    <property type="term" value="C:cytosol"/>
    <property type="evidence" value="ECO:0007669"/>
    <property type="project" value="TreeGrafter"/>
</dbReference>
<reference evidence="4 5" key="1">
    <citation type="submission" date="2017-12" db="EMBL/GenBank/DDBJ databases">
        <title>Confluentibacter flavum sp. nov., isolated from the saline lake.</title>
        <authorList>
            <person name="Yu L."/>
        </authorList>
    </citation>
    <scope>NUCLEOTIDE SEQUENCE [LARGE SCALE GENOMIC DNA]</scope>
    <source>
        <strain evidence="4 5">3B</strain>
    </source>
</reference>
<name>A0A2N3HPM7_9FLAO</name>
<feature type="signal peptide" evidence="3">
    <location>
        <begin position="1"/>
        <end position="19"/>
    </location>
</feature>
<evidence type="ECO:0000256" key="2">
    <source>
        <dbReference type="ARBA" id="ARBA00022526"/>
    </source>
</evidence>
<evidence type="ECO:0000313" key="5">
    <source>
        <dbReference type="Proteomes" id="UP000233435"/>
    </source>
</evidence>
<dbReference type="EMBL" id="PJEO01000004">
    <property type="protein sequence ID" value="PKQ46905.1"/>
    <property type="molecule type" value="Genomic_DNA"/>
</dbReference>
<keyword evidence="3" id="KW-0732">Signal</keyword>
<keyword evidence="2" id="KW-0313">Glucose metabolism</keyword>
<dbReference type="InterPro" id="IPR019405">
    <property type="entry name" value="Lactonase_7-beta_prop"/>
</dbReference>
<organism evidence="4 5">
    <name type="scientific">Confluentibacter flavum</name>
    <dbReference type="NCBI Taxonomy" id="1909700"/>
    <lineage>
        <taxon>Bacteria</taxon>
        <taxon>Pseudomonadati</taxon>
        <taxon>Bacteroidota</taxon>
        <taxon>Flavobacteriia</taxon>
        <taxon>Flavobacteriales</taxon>
        <taxon>Flavobacteriaceae</taxon>
        <taxon>Confluentibacter</taxon>
    </lineage>
</organism>
<dbReference type="RefSeq" id="WP_106658030.1">
    <property type="nucleotide sequence ID" value="NZ_PJEO01000004.1"/>
</dbReference>
<dbReference type="InterPro" id="IPR011048">
    <property type="entry name" value="Haem_d1_sf"/>
</dbReference>
<dbReference type="SUPFAM" id="SSF51004">
    <property type="entry name" value="C-terminal (heme d1) domain of cytochrome cd1-nitrite reductase"/>
    <property type="match status" value="1"/>
</dbReference>
<dbReference type="Pfam" id="PF10282">
    <property type="entry name" value="Lactonase"/>
    <property type="match status" value="1"/>
</dbReference>
<evidence type="ECO:0000256" key="1">
    <source>
        <dbReference type="ARBA" id="ARBA00005564"/>
    </source>
</evidence>
<gene>
    <name evidence="4" type="ORF">CSW08_00925</name>
</gene>
<dbReference type="Gene3D" id="2.130.10.10">
    <property type="entry name" value="YVTN repeat-like/Quinoprotein amine dehydrogenase"/>
    <property type="match status" value="1"/>
</dbReference>
<comment type="similarity">
    <text evidence="1">Belongs to the cycloisomerase 2 family.</text>
</comment>
<dbReference type="Proteomes" id="UP000233435">
    <property type="component" value="Unassembled WGS sequence"/>
</dbReference>
<dbReference type="InterPro" id="IPR050282">
    <property type="entry name" value="Cycloisomerase_2"/>
</dbReference>
<evidence type="ECO:0000313" key="4">
    <source>
        <dbReference type="EMBL" id="PKQ46905.1"/>
    </source>
</evidence>